<evidence type="ECO:0000256" key="1">
    <source>
        <dbReference type="ARBA" id="ARBA00004141"/>
    </source>
</evidence>
<gene>
    <name evidence="6" type="ORF">Cni_G28457</name>
</gene>
<accession>A0AAQ3L3X0</accession>
<organism evidence="6 7">
    <name type="scientific">Canna indica</name>
    <name type="common">Indian-shot</name>
    <dbReference type="NCBI Taxonomy" id="4628"/>
    <lineage>
        <taxon>Eukaryota</taxon>
        <taxon>Viridiplantae</taxon>
        <taxon>Streptophyta</taxon>
        <taxon>Embryophyta</taxon>
        <taxon>Tracheophyta</taxon>
        <taxon>Spermatophyta</taxon>
        <taxon>Magnoliopsida</taxon>
        <taxon>Liliopsida</taxon>
        <taxon>Zingiberales</taxon>
        <taxon>Cannaceae</taxon>
        <taxon>Canna</taxon>
    </lineage>
</organism>
<evidence type="ECO:0000256" key="4">
    <source>
        <dbReference type="ARBA" id="ARBA00022989"/>
    </source>
</evidence>
<reference evidence="6 7" key="1">
    <citation type="submission" date="2023-10" db="EMBL/GenBank/DDBJ databases">
        <title>Chromosome-scale genome assembly provides insights into flower coloration mechanisms of Canna indica.</title>
        <authorList>
            <person name="Li C."/>
        </authorList>
    </citation>
    <scope>NUCLEOTIDE SEQUENCE [LARGE SCALE GENOMIC DNA]</scope>
    <source>
        <tissue evidence="6">Flower</tissue>
    </source>
</reference>
<keyword evidence="5" id="KW-0472">Membrane</keyword>
<dbReference type="Pfam" id="PF05078">
    <property type="entry name" value="DUF679"/>
    <property type="match status" value="1"/>
</dbReference>
<evidence type="ECO:0000313" key="6">
    <source>
        <dbReference type="EMBL" id="WOL19655.1"/>
    </source>
</evidence>
<evidence type="ECO:0000313" key="7">
    <source>
        <dbReference type="Proteomes" id="UP001327560"/>
    </source>
</evidence>
<dbReference type="EMBL" id="CP136898">
    <property type="protein sequence ID" value="WOL19655.1"/>
    <property type="molecule type" value="Genomic_DNA"/>
</dbReference>
<dbReference type="InterPro" id="IPR007770">
    <property type="entry name" value="DMP"/>
</dbReference>
<name>A0AAQ3L3X0_9LILI</name>
<dbReference type="GO" id="GO:0016020">
    <property type="term" value="C:membrane"/>
    <property type="evidence" value="ECO:0007669"/>
    <property type="project" value="UniProtKB-SubCell"/>
</dbReference>
<sequence length="164" mass="18132">MWAFSDPNVGARDLSKYMLRLGDFVHASLVLLVFATLALLDNNTEHQQLVSFPSSGDTNVGTSLGFSNTLTDLEAEETWPPLSWSSLEKADQHWMVGSYAGRRMRGNKLLVNIQLVKALTRLEKAQPQLLLRTPCTVAEEIDFATDNMLLESPSLSGAAESQYT</sequence>
<evidence type="ECO:0000256" key="2">
    <source>
        <dbReference type="ARBA" id="ARBA00008707"/>
    </source>
</evidence>
<proteinExistence type="inferred from homology"/>
<keyword evidence="7" id="KW-1185">Reference proteome</keyword>
<evidence type="ECO:0000256" key="5">
    <source>
        <dbReference type="ARBA" id="ARBA00023136"/>
    </source>
</evidence>
<comment type="subcellular location">
    <subcellularLocation>
        <location evidence="1">Membrane</location>
        <topology evidence="1">Multi-pass membrane protein</topology>
    </subcellularLocation>
</comment>
<keyword evidence="3" id="KW-0812">Transmembrane</keyword>
<dbReference type="GO" id="GO:0005737">
    <property type="term" value="C:cytoplasm"/>
    <property type="evidence" value="ECO:0007669"/>
    <property type="project" value="UniProtKB-ARBA"/>
</dbReference>
<evidence type="ECO:0000256" key="3">
    <source>
        <dbReference type="ARBA" id="ARBA00022692"/>
    </source>
</evidence>
<keyword evidence="4" id="KW-1133">Transmembrane helix</keyword>
<dbReference type="Proteomes" id="UP001327560">
    <property type="component" value="Chromosome 9"/>
</dbReference>
<comment type="similarity">
    <text evidence="2">Belongs to the plant DMP1 protein family.</text>
</comment>
<protein>
    <submittedName>
        <fullName evidence="6">Uncharacterized protein</fullName>
    </submittedName>
</protein>
<dbReference type="AlphaFoldDB" id="A0AAQ3L3X0"/>